<evidence type="ECO:0000313" key="2">
    <source>
        <dbReference type="EMBL" id="GAA4537421.1"/>
    </source>
</evidence>
<dbReference type="InterPro" id="IPR046262">
    <property type="entry name" value="DUF6295"/>
</dbReference>
<reference evidence="3" key="1">
    <citation type="journal article" date="2019" name="Int. J. Syst. Evol. Microbiol.">
        <title>The Global Catalogue of Microorganisms (GCM) 10K type strain sequencing project: providing services to taxonomists for standard genome sequencing and annotation.</title>
        <authorList>
            <consortium name="The Broad Institute Genomics Platform"/>
            <consortium name="The Broad Institute Genome Sequencing Center for Infectious Disease"/>
            <person name="Wu L."/>
            <person name="Ma J."/>
        </authorList>
    </citation>
    <scope>NUCLEOTIDE SEQUENCE [LARGE SCALE GENOMIC DNA]</scope>
    <source>
        <strain evidence="3">JCM 17906</strain>
    </source>
</reference>
<dbReference type="Pfam" id="PF19812">
    <property type="entry name" value="DUF6295"/>
    <property type="match status" value="1"/>
</dbReference>
<dbReference type="EMBL" id="BAABGT010000012">
    <property type="protein sequence ID" value="GAA4537421.1"/>
    <property type="molecule type" value="Genomic_DNA"/>
</dbReference>
<evidence type="ECO:0000256" key="1">
    <source>
        <dbReference type="SAM" id="MobiDB-lite"/>
    </source>
</evidence>
<dbReference type="RefSeq" id="WP_345412391.1">
    <property type="nucleotide sequence ID" value="NZ_BAABGT010000012.1"/>
</dbReference>
<dbReference type="Proteomes" id="UP001501598">
    <property type="component" value="Unassembled WGS sequence"/>
</dbReference>
<name>A0ABP8RFW8_9PSEU</name>
<keyword evidence="3" id="KW-1185">Reference proteome</keyword>
<accession>A0ABP8RFW8</accession>
<protein>
    <submittedName>
        <fullName evidence="2">DUF6295 family protein</fullName>
    </submittedName>
</protein>
<comment type="caution">
    <text evidence="2">The sequence shown here is derived from an EMBL/GenBank/DDBJ whole genome shotgun (WGS) entry which is preliminary data.</text>
</comment>
<feature type="region of interest" description="Disordered" evidence="1">
    <location>
        <begin position="1"/>
        <end position="23"/>
    </location>
</feature>
<organism evidence="2 3">
    <name type="scientific">Pseudonocardia xishanensis</name>
    <dbReference type="NCBI Taxonomy" id="630995"/>
    <lineage>
        <taxon>Bacteria</taxon>
        <taxon>Bacillati</taxon>
        <taxon>Actinomycetota</taxon>
        <taxon>Actinomycetes</taxon>
        <taxon>Pseudonocardiales</taxon>
        <taxon>Pseudonocardiaceae</taxon>
        <taxon>Pseudonocardia</taxon>
    </lineage>
</organism>
<gene>
    <name evidence="2" type="ORF">GCM10023175_05950</name>
</gene>
<sequence>MCTYSTEKIEVTRSSGKGPGPMVDAAGSVSTGWFPLRTATVYYDHPVHAPDEHTVNIDFLAPDRGPGARLAVELSLDTAKELIAALQATVERAAYH</sequence>
<evidence type="ECO:0000313" key="3">
    <source>
        <dbReference type="Proteomes" id="UP001501598"/>
    </source>
</evidence>
<proteinExistence type="predicted"/>